<comment type="similarity">
    <text evidence="4">In the C-terminal section; belongs to the PEP-utilizing enzyme family.</text>
</comment>
<evidence type="ECO:0000256" key="15">
    <source>
        <dbReference type="ARBA" id="ARBA00022958"/>
    </source>
</evidence>
<comment type="cofactor">
    <cofactor evidence="2">
        <name>K(+)</name>
        <dbReference type="ChEBI" id="CHEBI:29103"/>
    </cofactor>
</comment>
<dbReference type="UniPathway" id="UPA00109">
    <property type="reaction ID" value="UER00188"/>
</dbReference>
<evidence type="ECO:0000256" key="9">
    <source>
        <dbReference type="ARBA" id="ARBA00022679"/>
    </source>
</evidence>
<keyword evidence="17 23" id="KW-0670">Pyruvate</keyword>
<comment type="caution">
    <text evidence="23">The sequence shown here is derived from an EMBL/GenBank/DDBJ whole genome shotgun (WGS) entry which is preliminary data.</text>
</comment>
<feature type="domain" description="Pyruvate kinase C-terminal" evidence="22">
    <location>
        <begin position="355"/>
        <end position="468"/>
    </location>
</feature>
<dbReference type="NCBIfam" id="NF004491">
    <property type="entry name" value="PRK05826.1"/>
    <property type="match status" value="1"/>
</dbReference>
<dbReference type="NCBIfam" id="TIGR01064">
    <property type="entry name" value="pyruv_kin"/>
    <property type="match status" value="1"/>
</dbReference>
<dbReference type="InterPro" id="IPR036918">
    <property type="entry name" value="Pyrv_Knase_C_sf"/>
</dbReference>
<dbReference type="STRING" id="870242.cpu_16010"/>
<keyword evidence="15" id="KW-0630">Potassium</keyword>
<dbReference type="FunFam" id="3.20.20.60:FF:000001">
    <property type="entry name" value="Pyruvate kinase"/>
    <property type="match status" value="1"/>
</dbReference>
<dbReference type="Pfam" id="PF00224">
    <property type="entry name" value="PK"/>
    <property type="match status" value="1"/>
</dbReference>
<accession>A0A1L8CW24</accession>
<keyword evidence="24" id="KW-1185">Reference proteome</keyword>
<dbReference type="Gene3D" id="2.40.33.10">
    <property type="entry name" value="PK beta-barrel domain-like"/>
    <property type="match status" value="1"/>
</dbReference>
<keyword evidence="9 19" id="KW-0808">Transferase</keyword>
<dbReference type="InterPro" id="IPR036637">
    <property type="entry name" value="Phosphohistidine_dom_sf"/>
</dbReference>
<name>A0A1L8CW24_9THEO</name>
<dbReference type="FunFam" id="3.50.30.10:FF:000004">
    <property type="entry name" value="Pyruvate kinase"/>
    <property type="match status" value="1"/>
</dbReference>
<evidence type="ECO:0000256" key="10">
    <source>
        <dbReference type="ARBA" id="ARBA00022723"/>
    </source>
</evidence>
<dbReference type="RefSeq" id="WP_075859541.1">
    <property type="nucleotide sequence ID" value="NZ_BDJK01000029.1"/>
</dbReference>
<dbReference type="Proteomes" id="UP000187485">
    <property type="component" value="Unassembled WGS sequence"/>
</dbReference>
<keyword evidence="12 19" id="KW-0418">Kinase</keyword>
<feature type="domain" description="PEP-utilising enzyme mobile" evidence="21">
    <location>
        <begin position="503"/>
        <end position="573"/>
    </location>
</feature>
<keyword evidence="11" id="KW-0547">Nucleotide-binding</keyword>
<dbReference type="GO" id="GO:0005524">
    <property type="term" value="F:ATP binding"/>
    <property type="evidence" value="ECO:0007669"/>
    <property type="project" value="UniProtKB-KW"/>
</dbReference>
<dbReference type="SUPFAM" id="SSF52009">
    <property type="entry name" value="Phosphohistidine domain"/>
    <property type="match status" value="1"/>
</dbReference>
<comment type="pathway">
    <text evidence="3 19">Carbohydrate degradation; glycolysis; pyruvate from D-glyceraldehyde 3-phosphate: step 5/5.</text>
</comment>
<reference evidence="24" key="1">
    <citation type="submission" date="2016-12" db="EMBL/GenBank/DDBJ databases">
        <title>Draft Genome Sequences od Carboxydothermus pertinax and islandicus, Hydrogenogenic Carboxydotrophic Bacteria.</title>
        <authorList>
            <person name="Fukuyama Y."/>
            <person name="Ohmae K."/>
            <person name="Yoneda Y."/>
            <person name="Yoshida T."/>
            <person name="Sako Y."/>
        </authorList>
    </citation>
    <scope>NUCLEOTIDE SEQUENCE [LARGE SCALE GENOMIC DNA]</scope>
    <source>
        <strain evidence="24">Ug1</strain>
    </source>
</reference>
<comment type="subunit">
    <text evidence="6">Homotetramer.</text>
</comment>
<dbReference type="GO" id="GO:0030955">
    <property type="term" value="F:potassium ion binding"/>
    <property type="evidence" value="ECO:0007669"/>
    <property type="project" value="UniProtKB-UniRule"/>
</dbReference>
<evidence type="ECO:0000256" key="16">
    <source>
        <dbReference type="ARBA" id="ARBA00023152"/>
    </source>
</evidence>
<dbReference type="SUPFAM" id="SSF52935">
    <property type="entry name" value="PK C-terminal domain-like"/>
    <property type="match status" value="1"/>
</dbReference>
<evidence type="ECO:0000256" key="4">
    <source>
        <dbReference type="ARBA" id="ARBA00006237"/>
    </source>
</evidence>
<keyword evidence="14 19" id="KW-0460">Magnesium</keyword>
<dbReference type="EMBL" id="BDJK01000029">
    <property type="protein sequence ID" value="GAV23091.1"/>
    <property type="molecule type" value="Genomic_DNA"/>
</dbReference>
<evidence type="ECO:0000256" key="5">
    <source>
        <dbReference type="ARBA" id="ARBA00008663"/>
    </source>
</evidence>
<evidence type="ECO:0000256" key="18">
    <source>
        <dbReference type="NCBIfam" id="TIGR01064"/>
    </source>
</evidence>
<evidence type="ECO:0000256" key="7">
    <source>
        <dbReference type="ARBA" id="ARBA00012142"/>
    </source>
</evidence>
<dbReference type="Gene3D" id="3.20.20.60">
    <property type="entry name" value="Phosphoenolpyruvate-binding domains"/>
    <property type="match status" value="1"/>
</dbReference>
<evidence type="ECO:0000256" key="1">
    <source>
        <dbReference type="ARBA" id="ARBA00001946"/>
    </source>
</evidence>
<evidence type="ECO:0000313" key="23">
    <source>
        <dbReference type="EMBL" id="GAV23091.1"/>
    </source>
</evidence>
<comment type="catalytic activity">
    <reaction evidence="19">
        <text>pyruvate + ATP = phosphoenolpyruvate + ADP + H(+)</text>
        <dbReference type="Rhea" id="RHEA:18157"/>
        <dbReference type="ChEBI" id="CHEBI:15361"/>
        <dbReference type="ChEBI" id="CHEBI:15378"/>
        <dbReference type="ChEBI" id="CHEBI:30616"/>
        <dbReference type="ChEBI" id="CHEBI:58702"/>
        <dbReference type="ChEBI" id="CHEBI:456216"/>
        <dbReference type="EC" id="2.7.1.40"/>
    </reaction>
</comment>
<dbReference type="InterPro" id="IPR015795">
    <property type="entry name" value="Pyrv_Knase_C"/>
</dbReference>
<evidence type="ECO:0000256" key="6">
    <source>
        <dbReference type="ARBA" id="ARBA00011881"/>
    </source>
</evidence>
<dbReference type="Gene3D" id="3.50.30.10">
    <property type="entry name" value="Phosphohistidine domain"/>
    <property type="match status" value="1"/>
</dbReference>
<dbReference type="AlphaFoldDB" id="A0A1L8CW24"/>
<keyword evidence="10" id="KW-0479">Metal-binding</keyword>
<dbReference type="SUPFAM" id="SSF50800">
    <property type="entry name" value="PK beta-barrel domain-like"/>
    <property type="match status" value="1"/>
</dbReference>
<evidence type="ECO:0000256" key="13">
    <source>
        <dbReference type="ARBA" id="ARBA00022840"/>
    </source>
</evidence>
<sequence length="583" mass="62254">MKRTKIVCTLGPASNDLNILKEMITAGMNVARINFAHGSYEEHRERIEKVRKASLEVGVPVAILIDTKGPEIRIGKVYNGKITLKEGELVVFDPNIAEGQGLTIPVNYPGLAQDVAIGGTILLDDGLIELKVEDIDGKKVITRVIAGGELSNNKGVNLPGVKVNLPALTEKDRRDIDFGIEIGADFIAHSFVRKASDVLALRRYLEEKGAYMEIIAKIENQEGVENIDEIIKVSDGIMVARGDLGVEIPTEEVPLVQKEIIEKCNKNGKPVITATQMLDSMIRNKRPTRAEASDVANAIFDGTDAVMLSGETAAGKYPVEAVKTMARIVERAEKTLLEQRKLNKPATKSFKTVTDAISHASVTTAEELDAGAIITPTSSGYTSRMVSRYRPVVPVIAATPDMKVLRKLTLVWGVYPLLVKTSETTDEMLSKAIEAALESGLIKPGDLVVLTAGVPVGVKGTTNLLKVHVAGDVLAKGVGIGVRAATGIARVCHTAKEAQAHVQPGDILVTEATDRDFMPAIEKVAGLVVEAGGLTSHAAIAGLEFGIPVIVGVDGATSIIKDGEKLTLDPQRGLVYRGTAKVL</sequence>
<dbReference type="InterPro" id="IPR040442">
    <property type="entry name" value="Pyrv_kinase-like_dom_sf"/>
</dbReference>
<dbReference type="InterPro" id="IPR011037">
    <property type="entry name" value="Pyrv_Knase-like_insert_dom_sf"/>
</dbReference>
<dbReference type="Pfam" id="PF02887">
    <property type="entry name" value="PK_C"/>
    <property type="match status" value="1"/>
</dbReference>
<dbReference type="GO" id="GO:0016301">
    <property type="term" value="F:kinase activity"/>
    <property type="evidence" value="ECO:0007669"/>
    <property type="project" value="UniProtKB-KW"/>
</dbReference>
<proteinExistence type="inferred from homology"/>
<dbReference type="EC" id="2.7.1.40" evidence="7 18"/>
<dbReference type="PRINTS" id="PR01050">
    <property type="entry name" value="PYRUVTKNASE"/>
</dbReference>
<protein>
    <recommendedName>
        <fullName evidence="8 18">Pyruvate kinase</fullName>
        <ecNumber evidence="7 18">2.7.1.40</ecNumber>
    </recommendedName>
</protein>
<keyword evidence="13" id="KW-0067">ATP-binding</keyword>
<comment type="cofactor">
    <cofactor evidence="1">
        <name>Mg(2+)</name>
        <dbReference type="ChEBI" id="CHEBI:18420"/>
    </cofactor>
</comment>
<dbReference type="OrthoDB" id="9812123at2"/>
<organism evidence="23 24">
    <name type="scientific">Carboxydothermus pertinax</name>
    <dbReference type="NCBI Taxonomy" id="870242"/>
    <lineage>
        <taxon>Bacteria</taxon>
        <taxon>Bacillati</taxon>
        <taxon>Bacillota</taxon>
        <taxon>Clostridia</taxon>
        <taxon>Thermoanaerobacterales</taxon>
        <taxon>Thermoanaerobacteraceae</taxon>
        <taxon>Carboxydothermus</taxon>
    </lineage>
</organism>
<evidence type="ECO:0000256" key="19">
    <source>
        <dbReference type="RuleBase" id="RU000504"/>
    </source>
</evidence>
<dbReference type="NCBIfam" id="NF004978">
    <property type="entry name" value="PRK06354.1"/>
    <property type="match status" value="1"/>
</dbReference>
<dbReference type="GO" id="GO:0004743">
    <property type="term" value="F:pyruvate kinase activity"/>
    <property type="evidence" value="ECO:0007669"/>
    <property type="project" value="UniProtKB-UniRule"/>
</dbReference>
<dbReference type="GO" id="GO:0006950">
    <property type="term" value="P:response to stress"/>
    <property type="evidence" value="ECO:0007669"/>
    <property type="project" value="UniProtKB-ARBA"/>
</dbReference>
<dbReference type="PANTHER" id="PTHR11817">
    <property type="entry name" value="PYRUVATE KINASE"/>
    <property type="match status" value="1"/>
</dbReference>
<evidence type="ECO:0000256" key="8">
    <source>
        <dbReference type="ARBA" id="ARBA00018587"/>
    </source>
</evidence>
<evidence type="ECO:0000256" key="2">
    <source>
        <dbReference type="ARBA" id="ARBA00001958"/>
    </source>
</evidence>
<dbReference type="Pfam" id="PF00391">
    <property type="entry name" value="PEP-utilizers"/>
    <property type="match status" value="1"/>
</dbReference>
<keyword evidence="16 19" id="KW-0324">Glycolysis</keyword>
<dbReference type="InterPro" id="IPR001697">
    <property type="entry name" value="Pyr_Knase"/>
</dbReference>
<dbReference type="Gene3D" id="3.40.1380.20">
    <property type="entry name" value="Pyruvate kinase, C-terminal domain"/>
    <property type="match status" value="1"/>
</dbReference>
<dbReference type="InterPro" id="IPR015793">
    <property type="entry name" value="Pyrv_Knase_brl"/>
</dbReference>
<evidence type="ECO:0000259" key="22">
    <source>
        <dbReference type="Pfam" id="PF02887"/>
    </source>
</evidence>
<evidence type="ECO:0000256" key="12">
    <source>
        <dbReference type="ARBA" id="ARBA00022777"/>
    </source>
</evidence>
<evidence type="ECO:0000256" key="3">
    <source>
        <dbReference type="ARBA" id="ARBA00004997"/>
    </source>
</evidence>
<dbReference type="InterPro" id="IPR015813">
    <property type="entry name" value="Pyrv/PenolPyrv_kinase-like_dom"/>
</dbReference>
<dbReference type="InterPro" id="IPR008279">
    <property type="entry name" value="PEP-util_enz_mobile_dom"/>
</dbReference>
<evidence type="ECO:0000256" key="14">
    <source>
        <dbReference type="ARBA" id="ARBA00022842"/>
    </source>
</evidence>
<dbReference type="InterPro" id="IPR015806">
    <property type="entry name" value="Pyrv_Knase_insert_dom_sf"/>
</dbReference>
<dbReference type="SUPFAM" id="SSF51621">
    <property type="entry name" value="Phosphoenolpyruvate/pyruvate domain"/>
    <property type="match status" value="1"/>
</dbReference>
<evidence type="ECO:0000259" key="21">
    <source>
        <dbReference type="Pfam" id="PF00391"/>
    </source>
</evidence>
<evidence type="ECO:0000313" key="24">
    <source>
        <dbReference type="Proteomes" id="UP000187485"/>
    </source>
</evidence>
<dbReference type="GO" id="GO:0000287">
    <property type="term" value="F:magnesium ion binding"/>
    <property type="evidence" value="ECO:0007669"/>
    <property type="project" value="UniProtKB-UniRule"/>
</dbReference>
<feature type="domain" description="Pyruvate kinase barrel" evidence="20">
    <location>
        <begin position="1"/>
        <end position="322"/>
    </location>
</feature>
<evidence type="ECO:0000256" key="17">
    <source>
        <dbReference type="ARBA" id="ARBA00023317"/>
    </source>
</evidence>
<comment type="similarity">
    <text evidence="5 19">Belongs to the pyruvate kinase family.</text>
</comment>
<evidence type="ECO:0000259" key="20">
    <source>
        <dbReference type="Pfam" id="PF00224"/>
    </source>
</evidence>
<gene>
    <name evidence="23" type="ORF">cpu_16010</name>
</gene>
<evidence type="ECO:0000256" key="11">
    <source>
        <dbReference type="ARBA" id="ARBA00022741"/>
    </source>
</evidence>
<dbReference type="FunFam" id="2.40.33.10:FF:000001">
    <property type="entry name" value="Pyruvate kinase"/>
    <property type="match status" value="1"/>
</dbReference>